<evidence type="ECO:0000256" key="2">
    <source>
        <dbReference type="ARBA" id="ARBA00022989"/>
    </source>
</evidence>
<name>A0A4R1N3X1_9RHOB</name>
<proteinExistence type="predicted"/>
<feature type="transmembrane region" description="Helical" evidence="4">
    <location>
        <begin position="97"/>
        <end position="120"/>
    </location>
</feature>
<sequence length="409" mass="42392">MSKRPLTILLAGIGINLSIGVLYAWSVFKDALVNDLGWTATQASTPYSIAIVVFSIATLTAGVLQDKFGPRRIIMLGGAFVGSGMILTGLLTNPTAVMLTFGVVVGSGIGFAYACVTPAAMKWWHPSKKGMVSGLIVGGFGLGAVYVAPLTKALVNAFDIQTAFIILGTGIIAISVGLGATVVNPPKGYVAEGPEDWNPEAAGTGVEMNWREMIKTRQFYFLFIMFALASSAGVMLIGNITQIGALQVGLEGAVYLVSLLAIANAAGRVLGGMVSDKIGRVNTLIVAFVLQAANMWFFMGISTEAMLIAGAVTGALCYGALLSVFPSLTADYFGLKGYGANYGLVYIGWGLSGALGPVIASLSFDSTGSFNTAYVISAAMLAGAALIAFMTKAPSAETDVQEKKVLARA</sequence>
<dbReference type="PROSITE" id="PS50850">
    <property type="entry name" value="MFS"/>
    <property type="match status" value="1"/>
</dbReference>
<dbReference type="CDD" id="cd17353">
    <property type="entry name" value="MFS_OFA_like"/>
    <property type="match status" value="1"/>
</dbReference>
<dbReference type="InterPro" id="IPR036259">
    <property type="entry name" value="MFS_trans_sf"/>
</dbReference>
<feature type="domain" description="Major facilitator superfamily (MFS) profile" evidence="5">
    <location>
        <begin position="4"/>
        <end position="396"/>
    </location>
</feature>
<evidence type="ECO:0000256" key="4">
    <source>
        <dbReference type="SAM" id="Phobius"/>
    </source>
</evidence>
<gene>
    <name evidence="6" type="ORF">BXY66_2733</name>
</gene>
<feature type="transmembrane region" description="Helical" evidence="4">
    <location>
        <begin position="340"/>
        <end position="360"/>
    </location>
</feature>
<dbReference type="InterPro" id="IPR020846">
    <property type="entry name" value="MFS_dom"/>
</dbReference>
<evidence type="ECO:0000256" key="1">
    <source>
        <dbReference type="ARBA" id="ARBA00022692"/>
    </source>
</evidence>
<dbReference type="OrthoDB" id="7375466at2"/>
<evidence type="ECO:0000313" key="6">
    <source>
        <dbReference type="EMBL" id="TCL01418.1"/>
    </source>
</evidence>
<feature type="transmembrane region" description="Helical" evidence="4">
    <location>
        <begin position="7"/>
        <end position="25"/>
    </location>
</feature>
<dbReference type="GO" id="GO:0022857">
    <property type="term" value="F:transmembrane transporter activity"/>
    <property type="evidence" value="ECO:0007669"/>
    <property type="project" value="InterPro"/>
</dbReference>
<feature type="transmembrane region" description="Helical" evidence="4">
    <location>
        <begin position="307"/>
        <end position="328"/>
    </location>
</feature>
<evidence type="ECO:0000259" key="5">
    <source>
        <dbReference type="PROSITE" id="PS50850"/>
    </source>
</evidence>
<comment type="caution">
    <text evidence="6">The sequence shown here is derived from an EMBL/GenBank/DDBJ whole genome shotgun (WGS) entry which is preliminary data.</text>
</comment>
<dbReference type="Proteomes" id="UP000295673">
    <property type="component" value="Unassembled WGS sequence"/>
</dbReference>
<dbReference type="Pfam" id="PF07690">
    <property type="entry name" value="MFS_1"/>
    <property type="match status" value="1"/>
</dbReference>
<accession>A0A4R1N3X1</accession>
<reference evidence="6 7" key="1">
    <citation type="submission" date="2019-03" db="EMBL/GenBank/DDBJ databases">
        <title>Genomic Encyclopedia of Archaeal and Bacterial Type Strains, Phase II (KMG-II): from individual species to whole genera.</title>
        <authorList>
            <person name="Goeker M."/>
        </authorList>
    </citation>
    <scope>NUCLEOTIDE SEQUENCE [LARGE SCALE GENOMIC DNA]</scope>
    <source>
        <strain evidence="6 7">DSM 26433</strain>
    </source>
</reference>
<organism evidence="6 7">
    <name type="scientific">Shimia isoporae</name>
    <dbReference type="NCBI Taxonomy" id="647720"/>
    <lineage>
        <taxon>Bacteria</taxon>
        <taxon>Pseudomonadati</taxon>
        <taxon>Pseudomonadota</taxon>
        <taxon>Alphaproteobacteria</taxon>
        <taxon>Rhodobacterales</taxon>
        <taxon>Roseobacteraceae</taxon>
    </lineage>
</organism>
<keyword evidence="3 4" id="KW-0472">Membrane</keyword>
<protein>
    <submittedName>
        <fullName evidence="6">Sugar phosphate permease</fullName>
    </submittedName>
</protein>
<dbReference type="InterPro" id="IPR011701">
    <property type="entry name" value="MFS"/>
</dbReference>
<feature type="transmembrane region" description="Helical" evidence="4">
    <location>
        <begin position="45"/>
        <end position="64"/>
    </location>
</feature>
<keyword evidence="7" id="KW-1185">Reference proteome</keyword>
<feature type="transmembrane region" description="Helical" evidence="4">
    <location>
        <begin position="283"/>
        <end position="301"/>
    </location>
</feature>
<dbReference type="PANTHER" id="PTHR11360:SF304">
    <property type="entry name" value="MFS DOMAIN-CONTAINING PROTEIN"/>
    <property type="match status" value="1"/>
</dbReference>
<evidence type="ECO:0000256" key="3">
    <source>
        <dbReference type="ARBA" id="ARBA00023136"/>
    </source>
</evidence>
<dbReference type="SUPFAM" id="SSF103473">
    <property type="entry name" value="MFS general substrate transporter"/>
    <property type="match status" value="1"/>
</dbReference>
<dbReference type="PANTHER" id="PTHR11360">
    <property type="entry name" value="MONOCARBOXYLATE TRANSPORTER"/>
    <property type="match status" value="1"/>
</dbReference>
<dbReference type="InterPro" id="IPR050327">
    <property type="entry name" value="Proton-linked_MCT"/>
</dbReference>
<feature type="transmembrane region" description="Helical" evidence="4">
    <location>
        <begin position="372"/>
        <end position="391"/>
    </location>
</feature>
<feature type="transmembrane region" description="Helical" evidence="4">
    <location>
        <begin position="163"/>
        <end position="183"/>
    </location>
</feature>
<feature type="transmembrane region" description="Helical" evidence="4">
    <location>
        <begin position="132"/>
        <end position="151"/>
    </location>
</feature>
<feature type="transmembrane region" description="Helical" evidence="4">
    <location>
        <begin position="219"/>
        <end position="240"/>
    </location>
</feature>
<dbReference type="EMBL" id="SMGR01000002">
    <property type="protein sequence ID" value="TCL01418.1"/>
    <property type="molecule type" value="Genomic_DNA"/>
</dbReference>
<dbReference type="AlphaFoldDB" id="A0A4R1N3X1"/>
<keyword evidence="1 4" id="KW-0812">Transmembrane</keyword>
<feature type="transmembrane region" description="Helical" evidence="4">
    <location>
        <begin position="252"/>
        <end position="271"/>
    </location>
</feature>
<dbReference type="Gene3D" id="1.20.1250.20">
    <property type="entry name" value="MFS general substrate transporter like domains"/>
    <property type="match status" value="2"/>
</dbReference>
<evidence type="ECO:0000313" key="7">
    <source>
        <dbReference type="Proteomes" id="UP000295673"/>
    </source>
</evidence>
<keyword evidence="2 4" id="KW-1133">Transmembrane helix</keyword>
<feature type="transmembrane region" description="Helical" evidence="4">
    <location>
        <begin position="73"/>
        <end position="91"/>
    </location>
</feature>
<dbReference type="RefSeq" id="WP_132860771.1">
    <property type="nucleotide sequence ID" value="NZ_SMGR01000002.1"/>
</dbReference>